<dbReference type="AlphaFoldDB" id="A0A3L8D438"/>
<feature type="region of interest" description="Disordered" evidence="1">
    <location>
        <begin position="24"/>
        <end position="50"/>
    </location>
</feature>
<comment type="caution">
    <text evidence="2">The sequence shown here is derived from an EMBL/GenBank/DDBJ whole genome shotgun (WGS) entry which is preliminary data.</text>
</comment>
<feature type="compositionally biased region" description="Acidic residues" evidence="1">
    <location>
        <begin position="24"/>
        <end position="43"/>
    </location>
</feature>
<reference evidence="2" key="1">
    <citation type="journal article" date="2018" name="Genome Res.">
        <title>The genomic architecture and molecular evolution of ant odorant receptors.</title>
        <authorList>
            <person name="McKenzie S.K."/>
            <person name="Kronauer D.J.C."/>
        </authorList>
    </citation>
    <scope>NUCLEOTIDE SEQUENCE [LARGE SCALE GENOMIC DNA]</scope>
    <source>
        <strain evidence="2">Clonal line C1</strain>
    </source>
</reference>
<evidence type="ECO:0000256" key="1">
    <source>
        <dbReference type="SAM" id="MobiDB-lite"/>
    </source>
</evidence>
<proteinExistence type="predicted"/>
<organism evidence="2">
    <name type="scientific">Ooceraea biroi</name>
    <name type="common">Clonal raider ant</name>
    <name type="synonym">Cerapachys biroi</name>
    <dbReference type="NCBI Taxonomy" id="2015173"/>
    <lineage>
        <taxon>Eukaryota</taxon>
        <taxon>Metazoa</taxon>
        <taxon>Ecdysozoa</taxon>
        <taxon>Arthropoda</taxon>
        <taxon>Hexapoda</taxon>
        <taxon>Insecta</taxon>
        <taxon>Pterygota</taxon>
        <taxon>Neoptera</taxon>
        <taxon>Endopterygota</taxon>
        <taxon>Hymenoptera</taxon>
        <taxon>Apocrita</taxon>
        <taxon>Aculeata</taxon>
        <taxon>Formicoidea</taxon>
        <taxon>Formicidae</taxon>
        <taxon>Dorylinae</taxon>
        <taxon>Ooceraea</taxon>
    </lineage>
</organism>
<name>A0A3L8D438_OOCBI</name>
<evidence type="ECO:0000313" key="2">
    <source>
        <dbReference type="EMBL" id="RLU14891.1"/>
    </source>
</evidence>
<reference evidence="2" key="2">
    <citation type="submission" date="2018-07" db="EMBL/GenBank/DDBJ databases">
        <authorList>
            <person name="Mckenzie S.K."/>
            <person name="Kronauer D.J.C."/>
        </authorList>
    </citation>
    <scope>NUCLEOTIDE SEQUENCE</scope>
    <source>
        <strain evidence="2">Clonal line C1</strain>
    </source>
</reference>
<sequence>MYLQTLKDVEDIGEDMEYEGMDTWAEYDEDTTEYEDEEEEEEKEEKTEIESEVIEADTLLDYMREFEARRTRELVSKTEEERQQLRHLIGVT</sequence>
<dbReference type="Proteomes" id="UP000279307">
    <property type="component" value="Chromosome 14"/>
</dbReference>
<gene>
    <name evidence="2" type="ORF">DMN91_012778</name>
</gene>
<accession>A0A3L8D438</accession>
<dbReference type="EMBL" id="QOIP01000014">
    <property type="protein sequence ID" value="RLU14891.1"/>
    <property type="molecule type" value="Genomic_DNA"/>
</dbReference>
<protein>
    <submittedName>
        <fullName evidence="2">Uncharacterized protein</fullName>
    </submittedName>
</protein>